<keyword evidence="2 8" id="KW-0812">Transmembrane</keyword>
<dbReference type="STRING" id="15368.A0A2K2CUB2"/>
<dbReference type="SMART" id="SM00248">
    <property type="entry name" value="ANK"/>
    <property type="match status" value="8"/>
</dbReference>
<comment type="subcellular location">
    <subcellularLocation>
        <location evidence="1">Membrane</location>
        <topology evidence="1">Multi-pass membrane protein</topology>
    </subcellularLocation>
</comment>
<reference evidence="11" key="3">
    <citation type="submission" date="2018-08" db="UniProtKB">
        <authorList>
            <consortium name="EnsemblPlants"/>
        </authorList>
    </citation>
    <scope>IDENTIFICATION</scope>
    <source>
        <strain evidence="11">cv. Bd21</strain>
    </source>
</reference>
<dbReference type="SUPFAM" id="SSF48403">
    <property type="entry name" value="Ankyrin repeat"/>
    <property type="match status" value="1"/>
</dbReference>
<dbReference type="InterPro" id="IPR036770">
    <property type="entry name" value="Ankyrin_rpt-contain_sf"/>
</dbReference>
<dbReference type="Pfam" id="PF12796">
    <property type="entry name" value="Ank_2"/>
    <property type="match status" value="1"/>
</dbReference>
<name>A0A2K2CUB2_BRADI</name>
<dbReference type="EnsemblPlants" id="PNT65618">
    <property type="protein sequence ID" value="PNT65618"/>
    <property type="gene ID" value="BRADI_4g45166v3"/>
</dbReference>
<feature type="transmembrane region" description="Helical" evidence="8">
    <location>
        <begin position="574"/>
        <end position="595"/>
    </location>
</feature>
<feature type="transmembrane region" description="Helical" evidence="8">
    <location>
        <begin position="602"/>
        <end position="618"/>
    </location>
</feature>
<keyword evidence="3" id="KW-0677">Repeat</keyword>
<evidence type="ECO:0000313" key="11">
    <source>
        <dbReference type="EnsemblPlants" id="PNT65618"/>
    </source>
</evidence>
<evidence type="ECO:0000256" key="6">
    <source>
        <dbReference type="ARBA" id="ARBA00023136"/>
    </source>
</evidence>
<keyword evidence="5 7" id="KW-0040">ANK repeat</keyword>
<feature type="domain" description="PGG" evidence="9">
    <location>
        <begin position="481"/>
        <end position="594"/>
    </location>
</feature>
<dbReference type="ExpressionAtlas" id="A0A2K2CUB2">
    <property type="expression patterns" value="baseline"/>
</dbReference>
<sequence>MIPSRKFIDSIVKEGSSSNEDIVEEEGIDQHVLPAAAPLLEGVTIAGDTALHVVASHGDDEQFFKCADIIYNRAKHLLFAKNNKGDTPLHCAVRAGKSRMVSHLIGLATSEDDGQDTDHRKHKLLREVNGLQETALHDAVHIGDEKMVKKLMELDPELANYPKDHGVSPLYLAIFLCMYRITETLHRQSNGNLSYSGPNGQNVLHIAVLRLTETTFYSGPNGENVLRIAILRHTGMTKLVLEWNKSLTIQRDGDGSTPLHFVSSLYVPRGWHRRLHLDQTTPWFRFSRRPTLLMSTLIEVFKANPAALCQADNKGLSPIHVAASVGSTSIIEYFLAKCPNSAGLCDAKGRTFLHVAVEKEMLKIVKFVCQTSSLDWILNMQDNDGNTALHLAIQVGNLRIFYTLLGNQKVQLILPNNCWETPYDVSKSKLLHGMGYHMNSEDQIWEALRFVGAAYITLHRDKSNEKYSRLLIPEEIDRESEKVKDATQMFSVGSVLIATVTFGATFALPGGYRADDHTNGGTPTLAGTFAFDAFMMANTLAFICSSIATIGFMFSGTSLVSLNTRQFNLNISVFSMASSVTSMSAAFTLGVYMVLAPVAHKTAVAVCVIVPLGGLYTYEEFLVKLILLARPLCVRNGLFPGMVWIMRQIFGMALHALWPFVVIFGWAAFARTHH</sequence>
<dbReference type="InterPro" id="IPR002110">
    <property type="entry name" value="Ankyrin_rpt"/>
</dbReference>
<feature type="repeat" description="ANK" evidence="7">
    <location>
        <begin position="384"/>
        <end position="405"/>
    </location>
</feature>
<dbReference type="OrthoDB" id="680640at2759"/>
<evidence type="ECO:0000259" key="9">
    <source>
        <dbReference type="Pfam" id="PF13962"/>
    </source>
</evidence>
<dbReference type="EMBL" id="CM000883">
    <property type="protein sequence ID" value="PNT65618.1"/>
    <property type="molecule type" value="Genomic_DNA"/>
</dbReference>
<feature type="repeat" description="ANK" evidence="7">
    <location>
        <begin position="84"/>
        <end position="105"/>
    </location>
</feature>
<dbReference type="Pfam" id="PF13962">
    <property type="entry name" value="PGG"/>
    <property type="match status" value="1"/>
</dbReference>
<proteinExistence type="predicted"/>
<keyword evidence="4 8" id="KW-1133">Transmembrane helix</keyword>
<keyword evidence="12" id="KW-1185">Reference proteome</keyword>
<evidence type="ECO:0000256" key="5">
    <source>
        <dbReference type="ARBA" id="ARBA00023043"/>
    </source>
</evidence>
<reference evidence="10" key="2">
    <citation type="submission" date="2017-06" db="EMBL/GenBank/DDBJ databases">
        <title>WGS assembly of Brachypodium distachyon.</title>
        <authorList>
            <consortium name="The International Brachypodium Initiative"/>
            <person name="Lucas S."/>
            <person name="Harmon-Smith M."/>
            <person name="Lail K."/>
            <person name="Tice H."/>
            <person name="Grimwood J."/>
            <person name="Bruce D."/>
            <person name="Barry K."/>
            <person name="Shu S."/>
            <person name="Lindquist E."/>
            <person name="Wang M."/>
            <person name="Pitluck S."/>
            <person name="Vogel J.P."/>
            <person name="Garvin D.F."/>
            <person name="Mockler T.C."/>
            <person name="Schmutz J."/>
            <person name="Rokhsar D."/>
            <person name="Bevan M.W."/>
        </authorList>
    </citation>
    <scope>NUCLEOTIDE SEQUENCE</scope>
    <source>
        <strain evidence="10">Bd21</strain>
    </source>
</reference>
<feature type="transmembrane region" description="Helical" evidence="8">
    <location>
        <begin position="529"/>
        <end position="554"/>
    </location>
</feature>
<dbReference type="GO" id="GO:0016020">
    <property type="term" value="C:membrane"/>
    <property type="evidence" value="ECO:0000318"/>
    <property type="project" value="GO_Central"/>
</dbReference>
<gene>
    <name evidence="11" type="primary">LOC100827714</name>
    <name evidence="10" type="ORF">BRADI_4g45166v3</name>
</gene>
<dbReference type="PROSITE" id="PS50088">
    <property type="entry name" value="ANK_REPEAT"/>
    <property type="match status" value="2"/>
</dbReference>
<evidence type="ECO:0000256" key="1">
    <source>
        <dbReference type="ARBA" id="ARBA00004141"/>
    </source>
</evidence>
<accession>A0A2K2CUB2</accession>
<evidence type="ECO:0000313" key="12">
    <source>
        <dbReference type="Proteomes" id="UP000008810"/>
    </source>
</evidence>
<reference evidence="10 11" key="1">
    <citation type="journal article" date="2010" name="Nature">
        <title>Genome sequencing and analysis of the model grass Brachypodium distachyon.</title>
        <authorList>
            <consortium name="International Brachypodium Initiative"/>
        </authorList>
    </citation>
    <scope>NUCLEOTIDE SEQUENCE [LARGE SCALE GENOMIC DNA]</scope>
    <source>
        <strain evidence="10">Bd21</strain>
        <strain evidence="11">cv. Bd21</strain>
    </source>
</reference>
<dbReference type="InterPro" id="IPR026961">
    <property type="entry name" value="PGG_dom"/>
</dbReference>
<protein>
    <recommendedName>
        <fullName evidence="9">PGG domain-containing protein</fullName>
    </recommendedName>
</protein>
<evidence type="ECO:0000256" key="4">
    <source>
        <dbReference type="ARBA" id="ARBA00022989"/>
    </source>
</evidence>
<dbReference type="Proteomes" id="UP000008810">
    <property type="component" value="Chromosome 4"/>
</dbReference>
<feature type="transmembrane region" description="Helical" evidence="8">
    <location>
        <begin position="649"/>
        <end position="669"/>
    </location>
</feature>
<dbReference type="Pfam" id="PF00023">
    <property type="entry name" value="Ank"/>
    <property type="match status" value="1"/>
</dbReference>
<evidence type="ECO:0000256" key="7">
    <source>
        <dbReference type="PROSITE-ProRule" id="PRU00023"/>
    </source>
</evidence>
<dbReference type="Gene3D" id="1.25.40.20">
    <property type="entry name" value="Ankyrin repeat-containing domain"/>
    <property type="match status" value="3"/>
</dbReference>
<keyword evidence="6 8" id="KW-0472">Membrane</keyword>
<organism evidence="10">
    <name type="scientific">Brachypodium distachyon</name>
    <name type="common">Purple false brome</name>
    <name type="synonym">Trachynia distachya</name>
    <dbReference type="NCBI Taxonomy" id="15368"/>
    <lineage>
        <taxon>Eukaryota</taxon>
        <taxon>Viridiplantae</taxon>
        <taxon>Streptophyta</taxon>
        <taxon>Embryophyta</taxon>
        <taxon>Tracheophyta</taxon>
        <taxon>Spermatophyta</taxon>
        <taxon>Magnoliopsida</taxon>
        <taxon>Liliopsida</taxon>
        <taxon>Poales</taxon>
        <taxon>Poaceae</taxon>
        <taxon>BOP clade</taxon>
        <taxon>Pooideae</taxon>
        <taxon>Stipodae</taxon>
        <taxon>Brachypodieae</taxon>
        <taxon>Brachypodium</taxon>
    </lineage>
</organism>
<dbReference type="Gramene" id="PNT65618">
    <property type="protein sequence ID" value="PNT65618"/>
    <property type="gene ID" value="BRADI_4g45166v3"/>
</dbReference>
<dbReference type="AlphaFoldDB" id="A0A2K2CUB2"/>
<evidence type="ECO:0000256" key="2">
    <source>
        <dbReference type="ARBA" id="ARBA00022692"/>
    </source>
</evidence>
<evidence type="ECO:0000313" key="10">
    <source>
        <dbReference type="EMBL" id="PNT65618.1"/>
    </source>
</evidence>
<dbReference type="PROSITE" id="PS50297">
    <property type="entry name" value="ANK_REP_REGION"/>
    <property type="match status" value="2"/>
</dbReference>
<evidence type="ECO:0000256" key="8">
    <source>
        <dbReference type="SAM" id="Phobius"/>
    </source>
</evidence>
<dbReference type="PANTHER" id="PTHR24186">
    <property type="entry name" value="PROTEIN PHOSPHATASE 1 REGULATORY SUBUNIT"/>
    <property type="match status" value="1"/>
</dbReference>
<dbReference type="PANTHER" id="PTHR24186:SF50">
    <property type="entry name" value="ANKYRIN REPEAT-CONTAINING PROTEIN ITN1-LIKE ISOFORM X1"/>
    <property type="match status" value="1"/>
</dbReference>
<evidence type="ECO:0000256" key="3">
    <source>
        <dbReference type="ARBA" id="ARBA00022737"/>
    </source>
</evidence>
<feature type="transmembrane region" description="Helical" evidence="8">
    <location>
        <begin position="489"/>
        <end position="508"/>
    </location>
</feature>